<dbReference type="InterPro" id="IPR001048">
    <property type="entry name" value="Asp/Glu/Uridylate_kinase"/>
</dbReference>
<sequence length="259" mass="27067">MQKNTIVVKIGGSILGNQDTTLEDLVELQKQGKSLVVVHGGGQVASEWLARLGISTSFIKGLRVTDAETLKVVAAVFGGLVNKELVVAIQALEGKAVGLSGADGNLLWSTMKKPELGYVGEIVAVDPSPLRTLLEKGYMPVVAPLSFGLVGNRTMLLNINGDAAAGEIAAALAAEKLIFLTDVDGIHNDSGKTLSRLSAAEARKMLTNGIISGGMVPKIEASLKALTTVPVVRIIDGRMPHALLKEVEKESGGTSIVPR</sequence>
<keyword evidence="7" id="KW-0418">Kinase</keyword>
<dbReference type="AlphaFoldDB" id="X1L144"/>
<dbReference type="InterPro" id="IPR036393">
    <property type="entry name" value="AceGlu_kinase-like_sf"/>
</dbReference>
<keyword evidence="5" id="KW-0808">Transferase</keyword>
<dbReference type="EMBL" id="BARV01000536">
    <property type="protein sequence ID" value="GAH99605.1"/>
    <property type="molecule type" value="Genomic_DNA"/>
</dbReference>
<dbReference type="GO" id="GO:0005524">
    <property type="term" value="F:ATP binding"/>
    <property type="evidence" value="ECO:0007669"/>
    <property type="project" value="UniProtKB-KW"/>
</dbReference>
<evidence type="ECO:0000256" key="8">
    <source>
        <dbReference type="ARBA" id="ARBA00022840"/>
    </source>
</evidence>
<dbReference type="SUPFAM" id="SSF53633">
    <property type="entry name" value="Carbamate kinase-like"/>
    <property type="match status" value="1"/>
</dbReference>
<protein>
    <recommendedName>
        <fullName evidence="2">acetylglutamate kinase</fullName>
        <ecNumber evidence="2">2.7.2.8</ecNumber>
    </recommendedName>
</protein>
<evidence type="ECO:0000256" key="4">
    <source>
        <dbReference type="ARBA" id="ARBA00022605"/>
    </source>
</evidence>
<dbReference type="CDD" id="cd04238">
    <property type="entry name" value="AAK_NAGK-like"/>
    <property type="match status" value="1"/>
</dbReference>
<feature type="domain" description="Aspartate/glutamate/uridylate kinase" evidence="9">
    <location>
        <begin position="4"/>
        <end position="228"/>
    </location>
</feature>
<comment type="caution">
    <text evidence="10">The sequence shown here is derived from an EMBL/GenBank/DDBJ whole genome shotgun (WGS) entry which is preliminary data.</text>
</comment>
<dbReference type="PIRSF" id="PIRSF000728">
    <property type="entry name" value="NAGK"/>
    <property type="match status" value="1"/>
</dbReference>
<dbReference type="Pfam" id="PF00696">
    <property type="entry name" value="AA_kinase"/>
    <property type="match status" value="1"/>
</dbReference>
<evidence type="ECO:0000259" key="9">
    <source>
        <dbReference type="Pfam" id="PF00696"/>
    </source>
</evidence>
<dbReference type="InterPro" id="IPR004662">
    <property type="entry name" value="AcgluKinase_fam"/>
</dbReference>
<reference evidence="10" key="1">
    <citation type="journal article" date="2014" name="Front. Microbiol.">
        <title>High frequency of phylogenetically diverse reductive dehalogenase-homologous genes in deep subseafloor sedimentary metagenomes.</title>
        <authorList>
            <person name="Kawai M."/>
            <person name="Futagami T."/>
            <person name="Toyoda A."/>
            <person name="Takaki Y."/>
            <person name="Nishi S."/>
            <person name="Hori S."/>
            <person name="Arai W."/>
            <person name="Tsubouchi T."/>
            <person name="Morono Y."/>
            <person name="Uchiyama I."/>
            <person name="Ito T."/>
            <person name="Fujiyama A."/>
            <person name="Inagaki F."/>
            <person name="Takami H."/>
        </authorList>
    </citation>
    <scope>NUCLEOTIDE SEQUENCE</scope>
    <source>
        <strain evidence="10">Expedition CK06-06</strain>
    </source>
</reference>
<evidence type="ECO:0000256" key="3">
    <source>
        <dbReference type="ARBA" id="ARBA00022571"/>
    </source>
</evidence>
<dbReference type="Gene3D" id="3.40.1160.10">
    <property type="entry name" value="Acetylglutamate kinase-like"/>
    <property type="match status" value="1"/>
</dbReference>
<dbReference type="GO" id="GO:0005737">
    <property type="term" value="C:cytoplasm"/>
    <property type="evidence" value="ECO:0007669"/>
    <property type="project" value="InterPro"/>
</dbReference>
<comment type="pathway">
    <text evidence="1">Amino-acid biosynthesis; L-arginine biosynthesis; N(2)-acetyl-L-ornithine from L-glutamate: step 2/4.</text>
</comment>
<dbReference type="GO" id="GO:0003991">
    <property type="term" value="F:acetylglutamate kinase activity"/>
    <property type="evidence" value="ECO:0007669"/>
    <property type="project" value="UniProtKB-EC"/>
</dbReference>
<dbReference type="InterPro" id="IPR037528">
    <property type="entry name" value="ArgB"/>
</dbReference>
<evidence type="ECO:0000256" key="1">
    <source>
        <dbReference type="ARBA" id="ARBA00004828"/>
    </source>
</evidence>
<proteinExistence type="inferred from homology"/>
<evidence type="ECO:0000256" key="5">
    <source>
        <dbReference type="ARBA" id="ARBA00022679"/>
    </source>
</evidence>
<dbReference type="PRINTS" id="PR00474">
    <property type="entry name" value="GLU5KINASE"/>
</dbReference>
<dbReference type="EC" id="2.7.2.8" evidence="2"/>
<evidence type="ECO:0000313" key="10">
    <source>
        <dbReference type="EMBL" id="GAH99605.1"/>
    </source>
</evidence>
<keyword evidence="8" id="KW-0067">ATP-binding</keyword>
<evidence type="ECO:0000256" key="2">
    <source>
        <dbReference type="ARBA" id="ARBA00013065"/>
    </source>
</evidence>
<name>X1L144_9ZZZZ</name>
<accession>X1L144</accession>
<dbReference type="GO" id="GO:0006526">
    <property type="term" value="P:L-arginine biosynthetic process"/>
    <property type="evidence" value="ECO:0007669"/>
    <property type="project" value="UniProtKB-KW"/>
</dbReference>
<organism evidence="10">
    <name type="scientific">marine sediment metagenome</name>
    <dbReference type="NCBI Taxonomy" id="412755"/>
    <lineage>
        <taxon>unclassified sequences</taxon>
        <taxon>metagenomes</taxon>
        <taxon>ecological metagenomes</taxon>
    </lineage>
</organism>
<evidence type="ECO:0000256" key="7">
    <source>
        <dbReference type="ARBA" id="ARBA00022777"/>
    </source>
</evidence>
<dbReference type="HAMAP" id="MF_00082">
    <property type="entry name" value="ArgB"/>
    <property type="match status" value="1"/>
</dbReference>
<dbReference type="FunFam" id="3.40.1160.10:FF:000004">
    <property type="entry name" value="Acetylglutamate kinase"/>
    <property type="match status" value="1"/>
</dbReference>
<dbReference type="PANTHER" id="PTHR23342">
    <property type="entry name" value="N-ACETYLGLUTAMATE SYNTHASE"/>
    <property type="match status" value="1"/>
</dbReference>
<dbReference type="PANTHER" id="PTHR23342:SF0">
    <property type="entry name" value="N-ACETYLGLUTAMATE SYNTHASE, MITOCHONDRIAL"/>
    <property type="match status" value="1"/>
</dbReference>
<evidence type="ECO:0000256" key="6">
    <source>
        <dbReference type="ARBA" id="ARBA00022741"/>
    </source>
</evidence>
<keyword evidence="3" id="KW-0055">Arginine biosynthesis</keyword>
<keyword evidence="6" id="KW-0547">Nucleotide-binding</keyword>
<dbReference type="InterPro" id="IPR001057">
    <property type="entry name" value="Glu/AcGlu_kinase"/>
</dbReference>
<gene>
    <name evidence="10" type="ORF">S06H3_01961</name>
</gene>
<keyword evidence="4" id="KW-0028">Amino-acid biosynthesis</keyword>
<dbReference type="NCBIfam" id="TIGR00761">
    <property type="entry name" value="argB"/>
    <property type="match status" value="1"/>
</dbReference>